<dbReference type="GO" id="GO:0008270">
    <property type="term" value="F:zinc ion binding"/>
    <property type="evidence" value="ECO:0007669"/>
    <property type="project" value="UniProtKB-KW"/>
</dbReference>
<evidence type="ECO:0000256" key="1">
    <source>
        <dbReference type="PROSITE-ProRule" id="PRU00042"/>
    </source>
</evidence>
<keyword evidence="1" id="KW-0863">Zinc-finger</keyword>
<feature type="domain" description="C2H2-type" evidence="3">
    <location>
        <begin position="121"/>
        <end position="143"/>
    </location>
</feature>
<accession>A0A251V824</accession>
<dbReference type="Gene3D" id="3.30.160.60">
    <property type="entry name" value="Classic Zinc Finger"/>
    <property type="match status" value="2"/>
</dbReference>
<dbReference type="AlphaFoldDB" id="A0A251V824"/>
<dbReference type="GO" id="GO:0006355">
    <property type="term" value="P:regulation of DNA-templated transcription"/>
    <property type="evidence" value="ECO:0000318"/>
    <property type="project" value="GO_Central"/>
</dbReference>
<dbReference type="GO" id="GO:0000976">
    <property type="term" value="F:transcription cis-regulatory region binding"/>
    <property type="evidence" value="ECO:0000318"/>
    <property type="project" value="GO_Central"/>
</dbReference>
<dbReference type="GO" id="GO:0005634">
    <property type="term" value="C:nucleus"/>
    <property type="evidence" value="ECO:0000318"/>
    <property type="project" value="GO_Central"/>
</dbReference>
<dbReference type="InterPro" id="IPR036236">
    <property type="entry name" value="Znf_C2H2_sf"/>
</dbReference>
<dbReference type="SUPFAM" id="SSF57667">
    <property type="entry name" value="beta-beta-alpha zinc fingers"/>
    <property type="match status" value="2"/>
</dbReference>
<feature type="domain" description="C2H2-type" evidence="3">
    <location>
        <begin position="362"/>
        <end position="389"/>
    </location>
</feature>
<dbReference type="Proteomes" id="UP000215914">
    <property type="component" value="Chromosome 3"/>
</dbReference>
<protein>
    <submittedName>
        <fullName evidence="5">Putative zinc finger C2H2-type/integrase DNA-binding domain-containing protein</fullName>
    </submittedName>
    <submittedName>
        <fullName evidence="4">Transcription factor C2H2 family</fullName>
    </submittedName>
</protein>
<dbReference type="STRING" id="4232.A0A251V824"/>
<dbReference type="SMART" id="SM00355">
    <property type="entry name" value="ZnF_C2H2"/>
    <property type="match status" value="4"/>
</dbReference>
<dbReference type="GO" id="GO:0003700">
    <property type="term" value="F:DNA-binding transcription factor activity"/>
    <property type="evidence" value="ECO:0000318"/>
    <property type="project" value="GO_Central"/>
</dbReference>
<evidence type="ECO:0000256" key="2">
    <source>
        <dbReference type="SAM" id="MobiDB-lite"/>
    </source>
</evidence>
<dbReference type="OMA" id="ATKEEHH"/>
<evidence type="ECO:0000313" key="6">
    <source>
        <dbReference type="Proteomes" id="UP000215914"/>
    </source>
</evidence>
<dbReference type="EMBL" id="MNCJ02000318">
    <property type="protein sequence ID" value="KAF5815130.1"/>
    <property type="molecule type" value="Genomic_DNA"/>
</dbReference>
<dbReference type="Pfam" id="PF13912">
    <property type="entry name" value="zf-C2H2_6"/>
    <property type="match status" value="4"/>
</dbReference>
<evidence type="ECO:0000313" key="5">
    <source>
        <dbReference type="EMBL" id="OTG31767.1"/>
    </source>
</evidence>
<dbReference type="EMBL" id="CM007892">
    <property type="protein sequence ID" value="OTG31767.1"/>
    <property type="molecule type" value="Genomic_DNA"/>
</dbReference>
<gene>
    <name evidence="5" type="ORF">HannXRQ_Chr03g0079361</name>
    <name evidence="4" type="ORF">HanXRQr2_Chr03g0119641</name>
</gene>
<dbReference type="PROSITE" id="PS00028">
    <property type="entry name" value="ZINC_FINGER_C2H2_1"/>
    <property type="match status" value="4"/>
</dbReference>
<name>A0A251V824_HELAN</name>
<organism evidence="5 6">
    <name type="scientific">Helianthus annuus</name>
    <name type="common">Common sunflower</name>
    <dbReference type="NCBI Taxonomy" id="4232"/>
    <lineage>
        <taxon>Eukaryota</taxon>
        <taxon>Viridiplantae</taxon>
        <taxon>Streptophyta</taxon>
        <taxon>Embryophyta</taxon>
        <taxon>Tracheophyta</taxon>
        <taxon>Spermatophyta</taxon>
        <taxon>Magnoliopsida</taxon>
        <taxon>eudicotyledons</taxon>
        <taxon>Gunneridae</taxon>
        <taxon>Pentapetalae</taxon>
        <taxon>asterids</taxon>
        <taxon>campanulids</taxon>
        <taxon>Asterales</taxon>
        <taxon>Asteraceae</taxon>
        <taxon>Asteroideae</taxon>
        <taxon>Heliantheae alliance</taxon>
        <taxon>Heliantheae</taxon>
        <taxon>Helianthus</taxon>
    </lineage>
</organism>
<reference evidence="4 6" key="1">
    <citation type="journal article" date="2017" name="Nature">
        <title>The sunflower genome provides insights into oil metabolism, flowering and Asterid evolution.</title>
        <authorList>
            <person name="Badouin H."/>
            <person name="Gouzy J."/>
            <person name="Grassa C.J."/>
            <person name="Murat F."/>
            <person name="Staton S.E."/>
            <person name="Cottret L."/>
            <person name="Lelandais-Briere C."/>
            <person name="Owens G.L."/>
            <person name="Carrere S."/>
            <person name="Mayjonade B."/>
            <person name="Legrand L."/>
            <person name="Gill N."/>
            <person name="Kane N.C."/>
            <person name="Bowers J.E."/>
            <person name="Hubner S."/>
            <person name="Bellec A."/>
            <person name="Berard A."/>
            <person name="Berges H."/>
            <person name="Blanchet N."/>
            <person name="Boniface M.C."/>
            <person name="Brunel D."/>
            <person name="Catrice O."/>
            <person name="Chaidir N."/>
            <person name="Claudel C."/>
            <person name="Donnadieu C."/>
            <person name="Faraut T."/>
            <person name="Fievet G."/>
            <person name="Helmstetter N."/>
            <person name="King M."/>
            <person name="Knapp S.J."/>
            <person name="Lai Z."/>
            <person name="Le Paslier M.C."/>
            <person name="Lippi Y."/>
            <person name="Lorenzon L."/>
            <person name="Mandel J.R."/>
            <person name="Marage G."/>
            <person name="Marchand G."/>
            <person name="Marquand E."/>
            <person name="Bret-Mestries E."/>
            <person name="Morien E."/>
            <person name="Nambeesan S."/>
            <person name="Nguyen T."/>
            <person name="Pegot-Espagnet P."/>
            <person name="Pouilly N."/>
            <person name="Raftis F."/>
            <person name="Sallet E."/>
            <person name="Schiex T."/>
            <person name="Thomas J."/>
            <person name="Vandecasteele C."/>
            <person name="Vares D."/>
            <person name="Vear F."/>
            <person name="Vautrin S."/>
            <person name="Crespi M."/>
            <person name="Mangin B."/>
            <person name="Burke J.M."/>
            <person name="Salse J."/>
            <person name="Munos S."/>
            <person name="Vincourt P."/>
            <person name="Rieseberg L.H."/>
            <person name="Langlade N.B."/>
        </authorList>
    </citation>
    <scope>NUCLEOTIDE SEQUENCE [LARGE SCALE GENOMIC DNA]</scope>
    <source>
        <strain evidence="6">cv. SF193</strain>
        <tissue evidence="4">Leaves</tissue>
    </source>
</reference>
<dbReference type="PANTHER" id="PTHR47591:SF1">
    <property type="entry name" value="ZINC FINGER PROTEIN ZAT2-RELATED"/>
    <property type="match status" value="1"/>
</dbReference>
<feature type="region of interest" description="Disordered" evidence="2">
    <location>
        <begin position="1"/>
        <end position="22"/>
    </location>
</feature>
<dbReference type="Gramene" id="mRNA:HanXRQr2_Chr03g0119641">
    <property type="protein sequence ID" value="CDS:HanXRQr2_Chr03g0119641.1"/>
    <property type="gene ID" value="HanXRQr2_Chr03g0119641"/>
</dbReference>
<dbReference type="InterPro" id="IPR013087">
    <property type="entry name" value="Znf_C2H2_type"/>
</dbReference>
<evidence type="ECO:0000259" key="3">
    <source>
        <dbReference type="PROSITE" id="PS50157"/>
    </source>
</evidence>
<dbReference type="OrthoDB" id="6077919at2759"/>
<feature type="domain" description="C2H2-type" evidence="3">
    <location>
        <begin position="54"/>
        <end position="81"/>
    </location>
</feature>
<feature type="domain" description="C2H2-type" evidence="3">
    <location>
        <begin position="310"/>
        <end position="337"/>
    </location>
</feature>
<dbReference type="InParanoid" id="A0A251V824"/>
<keyword evidence="1" id="KW-0479">Metal-binding</keyword>
<dbReference type="PANTHER" id="PTHR47591">
    <property type="entry name" value="ZINC FINGER PROTEIN ZAT2-RELATED"/>
    <property type="match status" value="1"/>
</dbReference>
<reference evidence="5" key="2">
    <citation type="submission" date="2017-02" db="EMBL/GenBank/DDBJ databases">
        <title>Sunflower complete genome.</title>
        <authorList>
            <person name="Langlade N."/>
            <person name="Munos S."/>
        </authorList>
    </citation>
    <scope>NUCLEOTIDE SEQUENCE [LARGE SCALE GENOMIC DNA]</scope>
    <source>
        <tissue evidence="5">Leaves</tissue>
    </source>
</reference>
<proteinExistence type="predicted"/>
<keyword evidence="6" id="KW-1185">Reference proteome</keyword>
<dbReference type="PROSITE" id="PS50157">
    <property type="entry name" value="ZINC_FINGER_C2H2_2"/>
    <property type="match status" value="4"/>
</dbReference>
<keyword evidence="5" id="KW-0238">DNA-binding</keyword>
<evidence type="ECO:0000313" key="4">
    <source>
        <dbReference type="EMBL" id="KAF5815130.1"/>
    </source>
</evidence>
<reference evidence="4" key="3">
    <citation type="submission" date="2020-06" db="EMBL/GenBank/DDBJ databases">
        <title>Helianthus annuus Genome sequencing and assembly Release 2.</title>
        <authorList>
            <person name="Gouzy J."/>
            <person name="Langlade N."/>
            <person name="Munos S."/>
        </authorList>
    </citation>
    <scope>NUCLEOTIDE SEQUENCE</scope>
    <source>
        <tissue evidence="4">Leaves</tissue>
    </source>
</reference>
<sequence length="454" mass="50230">MEKMITDEWDDEDDRNMMIGSSSSDGKMVIKLKIPKLSDEAVTEDEESPVIGKRVCVECKKEFSSGKALGGHMRIHVAQSGNKNPSFLKLSKPKKLFKKTGYENQNQKPYYMNSVNEEGEPTCSLCGKTFPSMKSLFGHMRCHPERLWRGILPPQNTTTTTTTTAVHRRGGEVVDLMKCLPGWTVRERRGRKAVKPVVHDHDHGDVDGDDDEVLLGAVEDLLSLANGGGSMAESTNKIDENSPSVGKGKAVVMEEDEADNESDVNKYTNEQLLVKYKKIKKRKKMKLMMELQQQQVQEQEEQEGVIECKYKCTTCNKCFATHQALGGHRSSHNKSKLTSTDHDDESFVMMVESGENLEKGLHHCKICNKGFATGQALGGHKRCHWGGTNEPEVQAQAQALSSQITSAGEAASQTGSGKKVLDFDLNEVPEEEESANGYGYGYGYASSSYNSNMG</sequence>
<keyword evidence="1" id="KW-0862">Zinc</keyword>